<dbReference type="EMBL" id="BMQC01000004">
    <property type="protein sequence ID" value="GGK22854.1"/>
    <property type="molecule type" value="Genomic_DNA"/>
</dbReference>
<organism evidence="2 3">
    <name type="scientific">Pilimelia terevasa</name>
    <dbReference type="NCBI Taxonomy" id="53372"/>
    <lineage>
        <taxon>Bacteria</taxon>
        <taxon>Bacillati</taxon>
        <taxon>Actinomycetota</taxon>
        <taxon>Actinomycetes</taxon>
        <taxon>Micromonosporales</taxon>
        <taxon>Micromonosporaceae</taxon>
        <taxon>Pilimelia</taxon>
    </lineage>
</organism>
<keyword evidence="3" id="KW-1185">Reference proteome</keyword>
<reference evidence="2" key="1">
    <citation type="journal article" date="2014" name="Int. J. Syst. Evol. Microbiol.">
        <title>Complete genome sequence of Corynebacterium casei LMG S-19264T (=DSM 44701T), isolated from a smear-ripened cheese.</title>
        <authorList>
            <consortium name="US DOE Joint Genome Institute (JGI-PGF)"/>
            <person name="Walter F."/>
            <person name="Albersmeier A."/>
            <person name="Kalinowski J."/>
            <person name="Ruckert C."/>
        </authorList>
    </citation>
    <scope>NUCLEOTIDE SEQUENCE</scope>
    <source>
        <strain evidence="2">JCM 3091</strain>
    </source>
</reference>
<name>A0A8J3BRM9_9ACTN</name>
<dbReference type="AlphaFoldDB" id="A0A8J3BRM9"/>
<sequence>MSRFIREIREVWRPLDPADDCSLPDTEVREAELRRIIGAPLDGALPVDLPPRVGRLRRTVFAAAGAVAAGGVLVVANPAQGPAFALTPAPLTTTQTSGAPAADMLRTIIDRTATLAPETRGDIDWMRMQTWALSYANQREFTDAVVPEDRTIERHGDGSAKVTATTGDPIKMYGGVRERLATWWKVKTQDPRHQTYGPGGFPSQWPPTERPPTEPTALKSWLMFGNEPREDVEVLRAVDDLASERVLIRDERTAVLKVLTGLKTLRYEGRAVDRAGREGEAFALESSLTGLPMRYTFVFNALTGTLLTTEQVLISDAGGRDVQIPAVFQYKTFALAA</sequence>
<dbReference type="Proteomes" id="UP000662200">
    <property type="component" value="Unassembled WGS sequence"/>
</dbReference>
<evidence type="ECO:0000256" key="1">
    <source>
        <dbReference type="SAM" id="MobiDB-lite"/>
    </source>
</evidence>
<comment type="caution">
    <text evidence="2">The sequence shown here is derived from an EMBL/GenBank/DDBJ whole genome shotgun (WGS) entry which is preliminary data.</text>
</comment>
<dbReference type="RefSeq" id="WP_189113422.1">
    <property type="nucleotide sequence ID" value="NZ_BMQC01000004.1"/>
</dbReference>
<evidence type="ECO:0000313" key="2">
    <source>
        <dbReference type="EMBL" id="GGK22854.1"/>
    </source>
</evidence>
<proteinExistence type="predicted"/>
<feature type="region of interest" description="Disordered" evidence="1">
    <location>
        <begin position="191"/>
        <end position="214"/>
    </location>
</feature>
<evidence type="ECO:0000313" key="3">
    <source>
        <dbReference type="Proteomes" id="UP000662200"/>
    </source>
</evidence>
<protein>
    <submittedName>
        <fullName evidence="2">Uncharacterized protein</fullName>
    </submittedName>
</protein>
<reference evidence="2" key="2">
    <citation type="submission" date="2020-09" db="EMBL/GenBank/DDBJ databases">
        <authorList>
            <person name="Sun Q."/>
            <person name="Ohkuma M."/>
        </authorList>
    </citation>
    <scope>NUCLEOTIDE SEQUENCE</scope>
    <source>
        <strain evidence="2">JCM 3091</strain>
    </source>
</reference>
<feature type="compositionally biased region" description="Pro residues" evidence="1">
    <location>
        <begin position="204"/>
        <end position="214"/>
    </location>
</feature>
<accession>A0A8J3BRM9</accession>
<gene>
    <name evidence="2" type="ORF">GCM10010124_14260</name>
</gene>